<dbReference type="InterPro" id="IPR046425">
    <property type="entry name" value="ClpX_bact"/>
</dbReference>
<comment type="similarity">
    <text evidence="6 7">Belongs to the ClpX chaperone family.</text>
</comment>
<dbReference type="InterPro" id="IPR027417">
    <property type="entry name" value="P-loop_NTPase"/>
</dbReference>
<dbReference type="GO" id="GO:0008233">
    <property type="term" value="F:peptidase activity"/>
    <property type="evidence" value="ECO:0007669"/>
    <property type="project" value="UniProtKB-KW"/>
</dbReference>
<dbReference type="EMBL" id="PIQH01000004">
    <property type="protein sequence ID" value="RUO80400.1"/>
    <property type="molecule type" value="Genomic_DNA"/>
</dbReference>
<dbReference type="Gene3D" id="3.40.50.300">
    <property type="entry name" value="P-loop containing nucleotide triphosphate hydrolases"/>
    <property type="match status" value="1"/>
</dbReference>
<feature type="binding site" evidence="6">
    <location>
        <begin position="122"/>
        <end position="129"/>
    </location>
    <ligand>
        <name>ATP</name>
        <dbReference type="ChEBI" id="CHEBI:30616"/>
    </ligand>
</feature>
<dbReference type="AlphaFoldDB" id="A0A432ZR65"/>
<evidence type="ECO:0000256" key="5">
    <source>
        <dbReference type="ARBA" id="ARBA00023186"/>
    </source>
</evidence>
<dbReference type="NCBIfam" id="NF003745">
    <property type="entry name" value="PRK05342.1"/>
    <property type="match status" value="1"/>
</dbReference>
<dbReference type="Pfam" id="PF10431">
    <property type="entry name" value="ClpB_D2-small"/>
    <property type="match status" value="1"/>
</dbReference>
<comment type="function">
    <text evidence="6">ATP-dependent specificity component of the Clp protease. It directs the protease to specific substrates. Can perform chaperone functions in the absence of ClpP.</text>
</comment>
<dbReference type="Pfam" id="PF07724">
    <property type="entry name" value="AAA_2"/>
    <property type="match status" value="1"/>
</dbReference>
<sequence>MTDKTQGEGDKPLYCTFCGKSQHEVKKLIAGPSVFICDECVELCNDILEEEIQDIAPKAGEDALPVPQEIRRHLDDYVIGQDRAKKVLAVAVYNHYKRLRNAQKQGKDDVELGKSNILLIGPTGSGKTFLAETMARYLDVPFTMADATTLTEAGYVGEDVENIIQKLLQKCDYDVEKAQRGIVYIDEIDKISRKSDNPSITRDVSGEGVQQALLKLIEGTIASVPPQGGRKHPQQEFLQVDTSKILFICGGAFAGLEKVIEQRLATGTGIGFGAEVKSKNQQQSSDVIRQVEPEDLVRYGLIPEFIGRLPVVATLDELDEDALVQILREPKNALTKQYAALFEMEDVELEFREDALRAIAQKAMQRKTGARGLRSIVEAVLLGTMYDLPSIEGVSKVVVDDAVIRGESEPLLVYENSQDKNTEKQASGE</sequence>
<accession>A0A432ZR65</accession>
<dbReference type="GO" id="GO:0051301">
    <property type="term" value="P:cell division"/>
    <property type="evidence" value="ECO:0007669"/>
    <property type="project" value="TreeGrafter"/>
</dbReference>
<feature type="binding site" evidence="6 7">
    <location>
        <position position="40"/>
    </location>
    <ligand>
        <name>Zn(2+)</name>
        <dbReference type="ChEBI" id="CHEBI:29105"/>
    </ligand>
</feature>
<feature type="domain" description="ClpX-type ZB" evidence="8">
    <location>
        <begin position="3"/>
        <end position="56"/>
    </location>
</feature>
<dbReference type="OrthoDB" id="9804062at2"/>
<dbReference type="SUPFAM" id="SSF52540">
    <property type="entry name" value="P-loop containing nucleoside triphosphate hydrolases"/>
    <property type="match status" value="1"/>
</dbReference>
<dbReference type="FunFam" id="1.10.8.60:FF:000002">
    <property type="entry name" value="ATP-dependent Clp protease ATP-binding subunit ClpX"/>
    <property type="match status" value="1"/>
</dbReference>
<proteinExistence type="inferred from homology"/>
<evidence type="ECO:0000313" key="9">
    <source>
        <dbReference type="EMBL" id="RUO80400.1"/>
    </source>
</evidence>
<dbReference type="PANTHER" id="PTHR48102:SF7">
    <property type="entry name" value="ATP-DEPENDENT CLP PROTEASE ATP-BINDING SUBUNIT CLPX-LIKE, MITOCHONDRIAL"/>
    <property type="match status" value="1"/>
</dbReference>
<dbReference type="NCBIfam" id="TIGR00382">
    <property type="entry name" value="clpX"/>
    <property type="match status" value="1"/>
</dbReference>
<evidence type="ECO:0000313" key="10">
    <source>
        <dbReference type="Proteomes" id="UP000287996"/>
    </source>
</evidence>
<keyword evidence="4 6" id="KW-0067">ATP-binding</keyword>
<evidence type="ECO:0000256" key="1">
    <source>
        <dbReference type="ARBA" id="ARBA00022723"/>
    </source>
</evidence>
<dbReference type="Proteomes" id="UP000287996">
    <property type="component" value="Unassembled WGS sequence"/>
</dbReference>
<dbReference type="InterPro" id="IPR004487">
    <property type="entry name" value="Clp_protease_ATP-bd_su_ClpX"/>
</dbReference>
<dbReference type="InterPro" id="IPR019489">
    <property type="entry name" value="Clp_ATPase_C"/>
</dbReference>
<reference evidence="9 10" key="1">
    <citation type="journal article" date="2011" name="Front. Microbiol.">
        <title>Genomic signatures of strain selection and enhancement in Bacillus atrophaeus var. globigii, a historical biowarfare simulant.</title>
        <authorList>
            <person name="Gibbons H.S."/>
            <person name="Broomall S.M."/>
            <person name="McNew L.A."/>
            <person name="Daligault H."/>
            <person name="Chapman C."/>
            <person name="Bruce D."/>
            <person name="Karavis M."/>
            <person name="Krepps M."/>
            <person name="McGregor P.A."/>
            <person name="Hong C."/>
            <person name="Park K.H."/>
            <person name="Akmal A."/>
            <person name="Feldman A."/>
            <person name="Lin J.S."/>
            <person name="Chang W.E."/>
            <person name="Higgs B.W."/>
            <person name="Demirev P."/>
            <person name="Lindquist J."/>
            <person name="Liem A."/>
            <person name="Fochler E."/>
            <person name="Read T.D."/>
            <person name="Tapia R."/>
            <person name="Johnson S."/>
            <person name="Bishop-Lilly K.A."/>
            <person name="Detter C."/>
            <person name="Han C."/>
            <person name="Sozhamannan S."/>
            <person name="Rosenzweig C.N."/>
            <person name="Skowronski E.W."/>
        </authorList>
    </citation>
    <scope>NUCLEOTIDE SEQUENCE [LARGE SCALE GENOMIC DNA]</scope>
    <source>
        <strain evidence="9 10">CC-PW-9</strain>
    </source>
</reference>
<organism evidence="9 10">
    <name type="scientific">Idiomarina tyrosinivorans</name>
    <dbReference type="NCBI Taxonomy" id="1445662"/>
    <lineage>
        <taxon>Bacteria</taxon>
        <taxon>Pseudomonadati</taxon>
        <taxon>Pseudomonadota</taxon>
        <taxon>Gammaproteobacteria</taxon>
        <taxon>Alteromonadales</taxon>
        <taxon>Idiomarinaceae</taxon>
        <taxon>Idiomarina</taxon>
    </lineage>
</organism>
<dbReference type="GO" id="GO:0009376">
    <property type="term" value="C:HslUV protease complex"/>
    <property type="evidence" value="ECO:0007669"/>
    <property type="project" value="TreeGrafter"/>
</dbReference>
<dbReference type="GO" id="GO:0140662">
    <property type="term" value="F:ATP-dependent protein folding chaperone"/>
    <property type="evidence" value="ECO:0007669"/>
    <property type="project" value="InterPro"/>
</dbReference>
<dbReference type="FunFam" id="3.40.50.300:FF:000005">
    <property type="entry name" value="ATP-dependent Clp protease ATP-binding subunit ClpX"/>
    <property type="match status" value="1"/>
</dbReference>
<dbReference type="RefSeq" id="WP_126841457.1">
    <property type="nucleotide sequence ID" value="NZ_PIQH01000004.1"/>
</dbReference>
<dbReference type="GO" id="GO:0051082">
    <property type="term" value="F:unfolded protein binding"/>
    <property type="evidence" value="ECO:0007669"/>
    <property type="project" value="UniProtKB-UniRule"/>
</dbReference>
<protein>
    <recommendedName>
        <fullName evidence="6">ATP-dependent Clp protease ATP-binding subunit ClpX</fullName>
    </recommendedName>
</protein>
<keyword evidence="5 6" id="KW-0143">Chaperone</keyword>
<dbReference type="InterPro" id="IPR003593">
    <property type="entry name" value="AAA+_ATPase"/>
</dbReference>
<dbReference type="CDD" id="cd19497">
    <property type="entry name" value="RecA-like_ClpX"/>
    <property type="match status" value="1"/>
</dbReference>
<dbReference type="PROSITE" id="PS51902">
    <property type="entry name" value="CLPX_ZB"/>
    <property type="match status" value="1"/>
</dbReference>
<keyword evidence="10" id="KW-1185">Reference proteome</keyword>
<dbReference type="InterPro" id="IPR050052">
    <property type="entry name" value="ATP-dep_Clp_protease_ClpX"/>
</dbReference>
<dbReference type="Gene3D" id="1.10.8.60">
    <property type="match status" value="1"/>
</dbReference>
<gene>
    <name evidence="6 9" type="primary">clpX</name>
    <name evidence="9" type="ORF">CWI84_04870</name>
</gene>
<feature type="binding site" evidence="6 7">
    <location>
        <position position="18"/>
    </location>
    <ligand>
        <name>Zn(2+)</name>
        <dbReference type="ChEBI" id="CHEBI:29105"/>
    </ligand>
</feature>
<name>A0A432ZR65_9GAMM</name>
<dbReference type="InterPro" id="IPR038366">
    <property type="entry name" value="Znf_CppX_C4_sf"/>
</dbReference>
<comment type="caution">
    <text evidence="9">The sequence shown here is derived from an EMBL/GenBank/DDBJ whole genome shotgun (WGS) entry which is preliminary data.</text>
</comment>
<dbReference type="Gene3D" id="6.20.220.10">
    <property type="entry name" value="ClpX chaperone, C4-type zinc finger domain"/>
    <property type="match status" value="1"/>
</dbReference>
<keyword evidence="9" id="KW-0645">Protease</keyword>
<feature type="binding site" evidence="6 7">
    <location>
        <position position="15"/>
    </location>
    <ligand>
        <name>Zn(2+)</name>
        <dbReference type="ChEBI" id="CHEBI:29105"/>
    </ligand>
</feature>
<dbReference type="SMART" id="SM00382">
    <property type="entry name" value="AAA"/>
    <property type="match status" value="1"/>
</dbReference>
<dbReference type="PANTHER" id="PTHR48102">
    <property type="entry name" value="ATP-DEPENDENT CLP PROTEASE ATP-BINDING SUBUNIT CLPX-LIKE, MITOCHONDRIAL-RELATED"/>
    <property type="match status" value="1"/>
</dbReference>
<comment type="subunit">
    <text evidence="6">Component of the ClpX-ClpP complex. Forms a hexameric ring that, in the presence of ATP, binds to fourteen ClpP subunits assembled into a disk-like structure with a central cavity, resembling the structure of eukaryotic proteasomes.</text>
</comment>
<evidence type="ECO:0000259" key="8">
    <source>
        <dbReference type="PROSITE" id="PS51902"/>
    </source>
</evidence>
<dbReference type="SUPFAM" id="SSF57716">
    <property type="entry name" value="Glucocorticoid receptor-like (DNA-binding domain)"/>
    <property type="match status" value="1"/>
</dbReference>
<keyword evidence="3 6" id="KW-0862">Zinc</keyword>
<dbReference type="GO" id="GO:0051603">
    <property type="term" value="P:proteolysis involved in protein catabolic process"/>
    <property type="evidence" value="ECO:0007669"/>
    <property type="project" value="TreeGrafter"/>
</dbReference>
<keyword evidence="9" id="KW-0378">Hydrolase</keyword>
<evidence type="ECO:0000256" key="3">
    <source>
        <dbReference type="ARBA" id="ARBA00022833"/>
    </source>
</evidence>
<dbReference type="InterPro" id="IPR010603">
    <property type="entry name" value="Znf_CppX_C4"/>
</dbReference>
<dbReference type="SMART" id="SM01086">
    <property type="entry name" value="ClpB_D2-small"/>
    <property type="match status" value="1"/>
</dbReference>
<dbReference type="Pfam" id="PF06689">
    <property type="entry name" value="zf-C4_ClpX"/>
    <property type="match status" value="1"/>
</dbReference>
<evidence type="ECO:0000256" key="7">
    <source>
        <dbReference type="PROSITE-ProRule" id="PRU01250"/>
    </source>
</evidence>
<evidence type="ECO:0000256" key="6">
    <source>
        <dbReference type="HAMAP-Rule" id="MF_00175"/>
    </source>
</evidence>
<dbReference type="GO" id="GO:0046983">
    <property type="term" value="F:protein dimerization activity"/>
    <property type="evidence" value="ECO:0007669"/>
    <property type="project" value="UniProtKB-UniRule"/>
</dbReference>
<keyword evidence="1 6" id="KW-0479">Metal-binding</keyword>
<dbReference type="GO" id="GO:0005524">
    <property type="term" value="F:ATP binding"/>
    <property type="evidence" value="ECO:0007669"/>
    <property type="project" value="UniProtKB-UniRule"/>
</dbReference>
<dbReference type="HAMAP" id="MF_00175">
    <property type="entry name" value="ClpX"/>
    <property type="match status" value="1"/>
</dbReference>
<evidence type="ECO:0000256" key="4">
    <source>
        <dbReference type="ARBA" id="ARBA00022840"/>
    </source>
</evidence>
<dbReference type="InterPro" id="IPR003959">
    <property type="entry name" value="ATPase_AAA_core"/>
</dbReference>
<evidence type="ECO:0000256" key="2">
    <source>
        <dbReference type="ARBA" id="ARBA00022741"/>
    </source>
</evidence>
<dbReference type="SMART" id="SM00994">
    <property type="entry name" value="zf-C4_ClpX"/>
    <property type="match status" value="1"/>
</dbReference>
<keyword evidence="2 6" id="KW-0547">Nucleotide-binding</keyword>
<dbReference type="GO" id="GO:0008270">
    <property type="term" value="F:zinc ion binding"/>
    <property type="evidence" value="ECO:0007669"/>
    <property type="project" value="UniProtKB-UniRule"/>
</dbReference>
<dbReference type="InterPro" id="IPR059188">
    <property type="entry name" value="Znf_CLPX-like"/>
</dbReference>
<dbReference type="GO" id="GO:0016887">
    <property type="term" value="F:ATP hydrolysis activity"/>
    <property type="evidence" value="ECO:0007669"/>
    <property type="project" value="InterPro"/>
</dbReference>
<feature type="binding site" evidence="6 7">
    <location>
        <position position="37"/>
    </location>
    <ligand>
        <name>Zn(2+)</name>
        <dbReference type="ChEBI" id="CHEBI:29105"/>
    </ligand>
</feature>